<gene>
    <name evidence="1" type="ORF">AMTR_s00052p00204050</name>
</gene>
<evidence type="ECO:0000313" key="1">
    <source>
        <dbReference type="EMBL" id="ERN16460.1"/>
    </source>
</evidence>
<organism evidence="1 2">
    <name type="scientific">Amborella trichopoda</name>
    <dbReference type="NCBI Taxonomy" id="13333"/>
    <lineage>
        <taxon>Eukaryota</taxon>
        <taxon>Viridiplantae</taxon>
        <taxon>Streptophyta</taxon>
        <taxon>Embryophyta</taxon>
        <taxon>Tracheophyta</taxon>
        <taxon>Spermatophyta</taxon>
        <taxon>Magnoliopsida</taxon>
        <taxon>Amborellales</taxon>
        <taxon>Amborellaceae</taxon>
        <taxon>Amborella</taxon>
    </lineage>
</organism>
<dbReference type="Proteomes" id="UP000017836">
    <property type="component" value="Unassembled WGS sequence"/>
</dbReference>
<dbReference type="EMBL" id="KI392446">
    <property type="protein sequence ID" value="ERN16460.1"/>
    <property type="molecule type" value="Genomic_DNA"/>
</dbReference>
<reference evidence="2" key="1">
    <citation type="journal article" date="2013" name="Science">
        <title>The Amborella genome and the evolution of flowering plants.</title>
        <authorList>
            <consortium name="Amborella Genome Project"/>
        </authorList>
    </citation>
    <scope>NUCLEOTIDE SEQUENCE [LARGE SCALE GENOMIC DNA]</scope>
</reference>
<protein>
    <submittedName>
        <fullName evidence="1">Uncharacterized protein</fullName>
    </submittedName>
</protein>
<dbReference type="AlphaFoldDB" id="U5D2I3"/>
<proteinExistence type="predicted"/>
<dbReference type="HOGENOM" id="CLU_2253735_0_0_1"/>
<name>U5D2I3_AMBTC</name>
<dbReference type="Gramene" id="ERN16460">
    <property type="protein sequence ID" value="ERN16460"/>
    <property type="gene ID" value="AMTR_s00052p00204050"/>
</dbReference>
<evidence type="ECO:0000313" key="2">
    <source>
        <dbReference type="Proteomes" id="UP000017836"/>
    </source>
</evidence>
<sequence>MEEGNMGGLYGKNSFIGNMGELLVTPLPENGGLESMFIGGGLADLPLCDSRPLLKDNFDLDKEFPPLGYLFNQDDIMSLSENNSLESMFASLPPLIEYMNCNCD</sequence>
<keyword evidence="2" id="KW-1185">Reference proteome</keyword>
<accession>U5D2I3</accession>